<comment type="similarity">
    <text evidence="4 12">Belongs to the phosphohexose mutase family.</text>
</comment>
<evidence type="ECO:0000259" key="14">
    <source>
        <dbReference type="Pfam" id="PF02879"/>
    </source>
</evidence>
<evidence type="ECO:0000256" key="2">
    <source>
        <dbReference type="ARBA" id="ARBA00005164"/>
    </source>
</evidence>
<dbReference type="PRINTS" id="PR00509">
    <property type="entry name" value="PGMPMM"/>
</dbReference>
<dbReference type="GO" id="GO:0008973">
    <property type="term" value="F:phosphopentomutase activity"/>
    <property type="evidence" value="ECO:0007669"/>
    <property type="project" value="TreeGrafter"/>
</dbReference>
<protein>
    <recommendedName>
        <fullName evidence="9">Phosphoglucomutase</fullName>
    </recommendedName>
    <alternativeName>
        <fullName evidence="11">Alpha-phosphoglucomutase</fullName>
    </alternativeName>
    <alternativeName>
        <fullName evidence="10">Glucose phosphomutase</fullName>
    </alternativeName>
</protein>
<dbReference type="PANTHER" id="PTHR45745">
    <property type="entry name" value="PHOSPHOMANNOMUTASE 45A"/>
    <property type="match status" value="1"/>
</dbReference>
<dbReference type="Pfam" id="PF02880">
    <property type="entry name" value="PGM_PMM_III"/>
    <property type="match status" value="1"/>
</dbReference>
<evidence type="ECO:0000256" key="5">
    <source>
        <dbReference type="ARBA" id="ARBA00022553"/>
    </source>
</evidence>
<evidence type="ECO:0000256" key="6">
    <source>
        <dbReference type="ARBA" id="ARBA00022723"/>
    </source>
</evidence>
<comment type="caution">
    <text evidence="16">The sequence shown here is derived from an EMBL/GenBank/DDBJ whole genome shotgun (WGS) entry which is preliminary data.</text>
</comment>
<dbReference type="GO" id="GO:0005975">
    <property type="term" value="P:carbohydrate metabolic process"/>
    <property type="evidence" value="ECO:0007669"/>
    <property type="project" value="InterPro"/>
</dbReference>
<dbReference type="OrthoDB" id="9806956at2"/>
<dbReference type="InterPro" id="IPR005846">
    <property type="entry name" value="A-D-PHexomutase_a/b/a-III"/>
</dbReference>
<keyword evidence="7 12" id="KW-0460">Magnesium</keyword>
<gene>
    <name evidence="16" type="ORF">F7O84_15325</name>
</gene>
<dbReference type="AlphaFoldDB" id="A0A7V7QJE5"/>
<dbReference type="RefSeq" id="WP_151148090.1">
    <property type="nucleotide sequence ID" value="NZ_WAGX01000007.1"/>
</dbReference>
<reference evidence="16 17" key="2">
    <citation type="submission" date="2020-02" db="EMBL/GenBank/DDBJ databases">
        <title>Candidatus Galacturonibacter soehngenii shows hetero-acetogenic catabolism of galacturonic acid but lacks a canonical carbon monoxide dehydrogenase/acetyl-CoA synthase complex.</title>
        <authorList>
            <person name="Diender M."/>
            <person name="Stouten G.R."/>
            <person name="Petersen J.F."/>
            <person name="Nielsen P.H."/>
            <person name="Dueholm M.S."/>
            <person name="Pronk J.T."/>
            <person name="Van Loosdrecht M.C.M."/>
        </authorList>
    </citation>
    <scope>NUCLEOTIDE SEQUENCE [LARGE SCALE GENOMIC DNA]</scope>
    <source>
        <strain evidence="16">GalUA</strain>
    </source>
</reference>
<dbReference type="InterPro" id="IPR005844">
    <property type="entry name" value="A-D-PHexomutase_a/b/a-I"/>
</dbReference>
<dbReference type="Gene3D" id="3.30.310.50">
    <property type="entry name" value="Alpha-D-phosphohexomutase, C-terminal domain"/>
    <property type="match status" value="1"/>
</dbReference>
<dbReference type="InterPro" id="IPR005845">
    <property type="entry name" value="A-D-PHexomutase_a/b/a-II"/>
</dbReference>
<dbReference type="InterPro" id="IPR005841">
    <property type="entry name" value="Alpha-D-phosphohexomutase_SF"/>
</dbReference>
<dbReference type="Pfam" id="PF02878">
    <property type="entry name" value="PGM_PMM_I"/>
    <property type="match status" value="1"/>
</dbReference>
<keyword evidence="8" id="KW-0413">Isomerase</keyword>
<evidence type="ECO:0000256" key="9">
    <source>
        <dbReference type="ARBA" id="ARBA00039995"/>
    </source>
</evidence>
<dbReference type="SUPFAM" id="SSF55957">
    <property type="entry name" value="Phosphoglucomutase, C-terminal domain"/>
    <property type="match status" value="1"/>
</dbReference>
<keyword evidence="17" id="KW-1185">Reference proteome</keyword>
<feature type="domain" description="Alpha-D-phosphohexomutase alpha/beta/alpha" evidence="14">
    <location>
        <begin position="208"/>
        <end position="315"/>
    </location>
</feature>
<evidence type="ECO:0000256" key="11">
    <source>
        <dbReference type="ARBA" id="ARBA00041467"/>
    </source>
</evidence>
<dbReference type="Gene3D" id="3.40.120.10">
    <property type="entry name" value="Alpha-D-Glucose-1,6-Bisphosphate, subunit A, domain 3"/>
    <property type="match status" value="3"/>
</dbReference>
<dbReference type="PANTHER" id="PTHR45745:SF1">
    <property type="entry name" value="PHOSPHOGLUCOMUTASE 2B-RELATED"/>
    <property type="match status" value="1"/>
</dbReference>
<comment type="cofactor">
    <cofactor evidence="1">
        <name>Mg(2+)</name>
        <dbReference type="ChEBI" id="CHEBI:18420"/>
    </cofactor>
</comment>
<evidence type="ECO:0000259" key="13">
    <source>
        <dbReference type="Pfam" id="PF02878"/>
    </source>
</evidence>
<dbReference type="Pfam" id="PF02879">
    <property type="entry name" value="PGM_PMM_II"/>
    <property type="match status" value="1"/>
</dbReference>
<evidence type="ECO:0000313" key="17">
    <source>
        <dbReference type="Proteomes" id="UP000461768"/>
    </source>
</evidence>
<feature type="domain" description="Alpha-D-phosphohexomutase alpha/beta/alpha" evidence="15">
    <location>
        <begin position="341"/>
        <end position="452"/>
    </location>
</feature>
<accession>A0A7V7QJE5</accession>
<evidence type="ECO:0000256" key="7">
    <source>
        <dbReference type="ARBA" id="ARBA00022842"/>
    </source>
</evidence>
<dbReference type="PROSITE" id="PS00710">
    <property type="entry name" value="PGM_PMM"/>
    <property type="match status" value="1"/>
</dbReference>
<dbReference type="InterPro" id="IPR036900">
    <property type="entry name" value="A-D-PHexomutase_C_sf"/>
</dbReference>
<organism evidence="16 17">
    <name type="scientific">Candidatus Galacturonatibacter soehngenii</name>
    <dbReference type="NCBI Taxonomy" id="2307010"/>
    <lineage>
        <taxon>Bacteria</taxon>
        <taxon>Bacillati</taxon>
        <taxon>Bacillota</taxon>
        <taxon>Clostridia</taxon>
        <taxon>Lachnospirales</taxon>
        <taxon>Lachnospiraceae</taxon>
        <taxon>Candidatus Galacturonatibacter</taxon>
    </lineage>
</organism>
<keyword evidence="6 12" id="KW-0479">Metal-binding</keyword>
<proteinExistence type="inferred from homology"/>
<dbReference type="InterPro" id="IPR016066">
    <property type="entry name" value="A-D-PHexomutase_CS"/>
</dbReference>
<keyword evidence="5" id="KW-0597">Phosphoprotein</keyword>
<evidence type="ECO:0000256" key="1">
    <source>
        <dbReference type="ARBA" id="ARBA00001946"/>
    </source>
</evidence>
<dbReference type="GO" id="GO:0000287">
    <property type="term" value="F:magnesium ion binding"/>
    <property type="evidence" value="ECO:0007669"/>
    <property type="project" value="InterPro"/>
</dbReference>
<evidence type="ECO:0000313" key="16">
    <source>
        <dbReference type="EMBL" id="KAB1436099.1"/>
    </source>
</evidence>
<comment type="pathway">
    <text evidence="3">Lipid metabolism.</text>
</comment>
<dbReference type="EMBL" id="WAGX01000007">
    <property type="protein sequence ID" value="KAB1436099.1"/>
    <property type="molecule type" value="Genomic_DNA"/>
</dbReference>
<evidence type="ECO:0000259" key="15">
    <source>
        <dbReference type="Pfam" id="PF02880"/>
    </source>
</evidence>
<dbReference type="InterPro" id="IPR016055">
    <property type="entry name" value="A-D-PHexomutase_a/b/a-I/II/III"/>
</dbReference>
<dbReference type="Proteomes" id="UP000461768">
    <property type="component" value="Unassembled WGS sequence"/>
</dbReference>
<feature type="domain" description="Alpha-D-phosphohexomutase alpha/beta/alpha" evidence="13">
    <location>
        <begin position="43"/>
        <end position="179"/>
    </location>
</feature>
<evidence type="ECO:0000256" key="3">
    <source>
        <dbReference type="ARBA" id="ARBA00005189"/>
    </source>
</evidence>
<evidence type="ECO:0000256" key="10">
    <source>
        <dbReference type="ARBA" id="ARBA00041398"/>
    </source>
</evidence>
<sequence>MNALEKYWYWRNSKWLDEDSKKELISIEDNREEIEERFCKELEFGTGGLRGILGAGTNRINKYTVRKATQGLSRYICQQKGEKKGVAIAYDSRNYSQEFAVETALCLNANGINSYIFESLRPTPELSYALRKLGCIAGVVITASHNPSQYNGYKVYWEDGAQITAPRDAEIINEVNLVKEYQSIQIMKKEDAIKKGLYHVIGEEIDKDYIEDLKKLILHPESILNMASKLKIVYTPLHGSGNKPIRRILDELGFKQVYIVKEQELPDGNFSTVSYPNPEEPEVFTLALKLARKVDADIILATDPDADRLGVYVKDNKTGEYVAFNGNMSGLLLCEYQLYTKKKRGILPKNGAIISTIVSSDMAKKMAKEYDVTLIETLTGFKYIGEQIKIFEEEKSFEFLFGFEESFGCLLGTCVRDKDAVMTAMAMCEAAAFYKEHNMTLVDQMEEIYKKYGCYKEDLFTQTFHAVGGKEWIEKLIESYRVSIPKDIAGFKVRYIYDYEIRKKYNVVTNEAEKILLPASNVLYYELEDAWFCIRPSGTEPKIKYYIGVKGSTKSDATEKIKRLKEAVLRKN</sequence>
<evidence type="ECO:0000256" key="12">
    <source>
        <dbReference type="RuleBase" id="RU004326"/>
    </source>
</evidence>
<dbReference type="GO" id="GO:0006166">
    <property type="term" value="P:purine ribonucleoside salvage"/>
    <property type="evidence" value="ECO:0007669"/>
    <property type="project" value="TreeGrafter"/>
</dbReference>
<dbReference type="CDD" id="cd05799">
    <property type="entry name" value="PGM2"/>
    <property type="match status" value="1"/>
</dbReference>
<name>A0A7V7QJE5_9FIRM</name>
<evidence type="ECO:0000256" key="8">
    <source>
        <dbReference type="ARBA" id="ARBA00023235"/>
    </source>
</evidence>
<dbReference type="SUPFAM" id="SSF53738">
    <property type="entry name" value="Phosphoglucomutase, first 3 domains"/>
    <property type="match status" value="3"/>
</dbReference>
<comment type="pathway">
    <text evidence="2">Glycolipid metabolism; diglucosyl-diacylglycerol biosynthesis.</text>
</comment>
<evidence type="ECO:0000256" key="4">
    <source>
        <dbReference type="ARBA" id="ARBA00010231"/>
    </source>
</evidence>
<reference evidence="16 17" key="1">
    <citation type="submission" date="2019-09" db="EMBL/GenBank/DDBJ databases">
        <authorList>
            <person name="Valk L.C."/>
        </authorList>
    </citation>
    <scope>NUCLEOTIDE SEQUENCE [LARGE SCALE GENOMIC DNA]</scope>
    <source>
        <strain evidence="16">GalUA</strain>
    </source>
</reference>